<reference evidence="4 5" key="1">
    <citation type="submission" date="2022-05" db="EMBL/GenBank/DDBJ databases">
        <title>S8-45 Sphingomonas ultraviolaceadurans.</title>
        <authorList>
            <person name="Liu Y."/>
        </authorList>
    </citation>
    <scope>NUCLEOTIDE SEQUENCE [LARGE SCALE GENOMIC DNA]</scope>
    <source>
        <strain evidence="4 5">S8-45</strain>
    </source>
</reference>
<name>A0ABY5MXV5_9SPHN</name>
<sequence length="638" mass="70522">MRSLFLAAALVAASPALAQVVPLSAPQPLPIVQTIPAARDIPYPGTMRLEVDASDLRQGIWTIRQTIPVAQAGRMTLLFPQWLPGNHAPRGEIDKLAGLTFTAGGQKLRWKRDPVDVFAFHLDVPAGAGEVEARFQFLTPTDGAQGRILVTPDMLNVQWEDVSLYPAGYFTRRIPVSATVTYPAGFQAATALRPTATAGTRVTYNTVSYETLQDSPVFAGRYFRRDDLGQNVFLNTIADSPKELVVPADVLQKHRNLVTQSLRLFGTRQFDHYDFLHAITDKLGGIGLEHHRSSENQNDPGYFTDWKASLPDHNLLPHEFTHSWNGKHRRPADLFTPDFRTPMRDSLLWVYEGQTQFWGHVLEARSGLSTKAEVIDKLANIAAGLNLTRGREWRPLVDTTNDPIISARRPKAWPSWQRSEDYYNEGMLVWLEADAIIRGGTANRRGMDDFARAFFGTREGDWGVRTYTLDEVVATLNSVYRHDWRSFLQARVYEPSAEGAPLAGFTRSGYRLDYAETPNAALAASMKSAKNHNYSWSLGLTLDKDGKITAVIWDGPAFKAGLTVGQTIVAVGEKAYSEDALMAAITAAKGGSAPIPLTVKRGESIRAVPLSWNGGLRYPRLTKTGGGRGALDILLEPK</sequence>
<evidence type="ECO:0000313" key="5">
    <source>
        <dbReference type="Proteomes" id="UP000831921"/>
    </source>
</evidence>
<evidence type="ECO:0000313" key="4">
    <source>
        <dbReference type="EMBL" id="UUR07186.1"/>
    </source>
</evidence>
<dbReference type="InterPro" id="IPR024191">
    <property type="entry name" value="Peptidase_M61"/>
</dbReference>
<feature type="signal peptide" evidence="1">
    <location>
        <begin position="1"/>
        <end position="18"/>
    </location>
</feature>
<evidence type="ECO:0000259" key="3">
    <source>
        <dbReference type="Pfam" id="PF17899"/>
    </source>
</evidence>
<proteinExistence type="predicted"/>
<evidence type="ECO:0000259" key="2">
    <source>
        <dbReference type="Pfam" id="PF05299"/>
    </source>
</evidence>
<dbReference type="InterPro" id="IPR027268">
    <property type="entry name" value="Peptidase_M4/M1_CTD_sf"/>
</dbReference>
<dbReference type="Gene3D" id="1.10.390.10">
    <property type="entry name" value="Neutral Protease Domain 2"/>
    <property type="match status" value="1"/>
</dbReference>
<feature type="domain" description="Peptidase M61 N-terminal" evidence="3">
    <location>
        <begin position="49"/>
        <end position="221"/>
    </location>
</feature>
<keyword evidence="1" id="KW-0732">Signal</keyword>
<feature type="domain" description="Peptidase M61 catalytic" evidence="2">
    <location>
        <begin position="314"/>
        <end position="429"/>
    </location>
</feature>
<dbReference type="InterPro" id="IPR036034">
    <property type="entry name" value="PDZ_sf"/>
</dbReference>
<dbReference type="Proteomes" id="UP000831921">
    <property type="component" value="Chromosome"/>
</dbReference>
<dbReference type="SUPFAM" id="SSF50156">
    <property type="entry name" value="PDZ domain-like"/>
    <property type="match status" value="1"/>
</dbReference>
<dbReference type="Pfam" id="PF17899">
    <property type="entry name" value="Peptidase_M61_N"/>
    <property type="match status" value="1"/>
</dbReference>
<organism evidence="4 5">
    <name type="scientific">Sphingomonas glaciei</name>
    <dbReference type="NCBI Taxonomy" id="2938948"/>
    <lineage>
        <taxon>Bacteria</taxon>
        <taxon>Pseudomonadati</taxon>
        <taxon>Pseudomonadota</taxon>
        <taxon>Alphaproteobacteria</taxon>
        <taxon>Sphingomonadales</taxon>
        <taxon>Sphingomonadaceae</taxon>
        <taxon>Sphingomonas</taxon>
    </lineage>
</organism>
<dbReference type="PIRSF" id="PIRSF016493">
    <property type="entry name" value="Glycyl_aminpptds"/>
    <property type="match status" value="1"/>
</dbReference>
<dbReference type="RefSeq" id="WP_249454751.1">
    <property type="nucleotide sequence ID" value="NZ_CP097253.1"/>
</dbReference>
<feature type="chain" id="PRO_5045228748" evidence="1">
    <location>
        <begin position="19"/>
        <end position="638"/>
    </location>
</feature>
<protein>
    <submittedName>
        <fullName evidence="4">Peptidase M61</fullName>
    </submittedName>
</protein>
<dbReference type="Gene3D" id="2.30.42.10">
    <property type="match status" value="1"/>
</dbReference>
<accession>A0ABY5MXV5</accession>
<keyword evidence="5" id="KW-1185">Reference proteome</keyword>
<dbReference type="Pfam" id="PF05299">
    <property type="entry name" value="Peptidase_M61"/>
    <property type="match status" value="1"/>
</dbReference>
<evidence type="ECO:0000256" key="1">
    <source>
        <dbReference type="SAM" id="SignalP"/>
    </source>
</evidence>
<gene>
    <name evidence="4" type="ORF">M1K48_09540</name>
</gene>
<dbReference type="Gene3D" id="2.60.40.3650">
    <property type="match status" value="1"/>
</dbReference>
<dbReference type="EMBL" id="CP097253">
    <property type="protein sequence ID" value="UUR07186.1"/>
    <property type="molecule type" value="Genomic_DNA"/>
</dbReference>
<dbReference type="InterPro" id="IPR007963">
    <property type="entry name" value="Peptidase_M61_catalytic"/>
</dbReference>
<dbReference type="InterPro" id="IPR040756">
    <property type="entry name" value="Peptidase_M61_N"/>
</dbReference>